<accession>Q4T081</accession>
<reference evidence="3" key="1">
    <citation type="journal article" date="2004" name="Nature">
        <title>Genome duplication in the teleost fish Tetraodon nigroviridis reveals the early vertebrate proto-karyotype.</title>
        <authorList>
            <person name="Jaillon O."/>
            <person name="Aury J.-M."/>
            <person name="Brunet F."/>
            <person name="Petit J.-L."/>
            <person name="Stange-Thomann N."/>
            <person name="Mauceli E."/>
            <person name="Bouneau L."/>
            <person name="Fischer C."/>
            <person name="Ozouf-Costaz C."/>
            <person name="Bernot A."/>
            <person name="Nicaud S."/>
            <person name="Jaffe D."/>
            <person name="Fisher S."/>
            <person name="Lutfalla G."/>
            <person name="Dossat C."/>
            <person name="Segurens B."/>
            <person name="Dasilva C."/>
            <person name="Salanoubat M."/>
            <person name="Levy M."/>
            <person name="Boudet N."/>
            <person name="Castellano S."/>
            <person name="Anthouard V."/>
            <person name="Jubin C."/>
            <person name="Castelli V."/>
            <person name="Katinka M."/>
            <person name="Vacherie B."/>
            <person name="Biemont C."/>
            <person name="Skalli Z."/>
            <person name="Cattolico L."/>
            <person name="Poulain J."/>
            <person name="De Berardinis V."/>
            <person name="Cruaud C."/>
            <person name="Duprat S."/>
            <person name="Brottier P."/>
            <person name="Coutanceau J.-P."/>
            <person name="Gouzy J."/>
            <person name="Parra G."/>
            <person name="Lardier G."/>
            <person name="Chapple C."/>
            <person name="McKernan K.J."/>
            <person name="McEwan P."/>
            <person name="Bosak S."/>
            <person name="Kellis M."/>
            <person name="Volff J.-N."/>
            <person name="Guigo R."/>
            <person name="Zody M.C."/>
            <person name="Mesirov J."/>
            <person name="Lindblad-Toh K."/>
            <person name="Birren B."/>
            <person name="Nusbaum C."/>
            <person name="Kahn D."/>
            <person name="Robinson-Rechavi M."/>
            <person name="Laudet V."/>
            <person name="Schachter V."/>
            <person name="Quetier F."/>
            <person name="Saurin W."/>
            <person name="Scarpelli C."/>
            <person name="Wincker P."/>
            <person name="Lander E.S."/>
            <person name="Weissenbach J."/>
            <person name="Roest Crollius H."/>
        </authorList>
    </citation>
    <scope>NUCLEOTIDE SEQUENCE [LARGE SCALE GENOMIC DNA]</scope>
</reference>
<dbReference type="GO" id="GO:0005856">
    <property type="term" value="C:cytoskeleton"/>
    <property type="evidence" value="ECO:0007669"/>
    <property type="project" value="TreeGrafter"/>
</dbReference>
<keyword evidence="1" id="KW-0175">Coiled coil</keyword>
<dbReference type="SUPFAM" id="SSF48065">
    <property type="entry name" value="DBL homology domain (DH-domain)"/>
    <property type="match status" value="1"/>
</dbReference>
<comment type="caution">
    <text evidence="3">The sequence shown here is derived from an EMBL/GenBank/DDBJ whole genome shotgun (WGS) entry which is preliminary data.</text>
</comment>
<feature type="compositionally biased region" description="Acidic residues" evidence="2">
    <location>
        <begin position="385"/>
        <end position="403"/>
    </location>
</feature>
<sequence>QRVSRGPLLRCHGFQECILLVTQRISKYPVLIQSILDSTSGLQHLYANGSPDLSGVKDRTSVTAKETTRSLLGELMAAVIKQDSILELLRQPQEASALGPGAANREPRAASATGELVLLQRQHSLLQEELLRLRAAENRFKDSEKARAKLERQVRHMRACCGDKPAQIFPSFQEPPGPPPSSRSYRVNLHVSARWWTEPSFMVPMSGSSVVKPLEPGCPLVWRTTEASSAPELHTVLSLNLGQGSAMPKKSSEEAEWVDRDAAPSSGRKTAAFRARVEQKTAAVIKQDSILELLRQPQEASALGPGAANREPRAASATGELVLLQRQHSLLQEELLRLRAAENRFKDSEKARAKLERQVRHMRACCGDKPAQEPALQPGGPQESSDLEVDMTSEDEDGTASES</sequence>
<dbReference type="KEGG" id="tng:GSTEN00009469G001"/>
<dbReference type="PANTHER" id="PTHR13944">
    <property type="entry name" value="AGAP007712-PA"/>
    <property type="match status" value="1"/>
</dbReference>
<dbReference type="AlphaFoldDB" id="Q4T081"/>
<dbReference type="InterPro" id="IPR051632">
    <property type="entry name" value="Rho_GEF"/>
</dbReference>
<dbReference type="GO" id="GO:0008017">
    <property type="term" value="F:microtubule binding"/>
    <property type="evidence" value="ECO:0007669"/>
    <property type="project" value="TreeGrafter"/>
</dbReference>
<dbReference type="GO" id="GO:0035023">
    <property type="term" value="P:regulation of Rho protein signal transduction"/>
    <property type="evidence" value="ECO:0007669"/>
    <property type="project" value="TreeGrafter"/>
</dbReference>
<dbReference type="GO" id="GO:0000902">
    <property type="term" value="P:cell morphogenesis"/>
    <property type="evidence" value="ECO:0007669"/>
    <property type="project" value="TreeGrafter"/>
</dbReference>
<dbReference type="GO" id="GO:0007015">
    <property type="term" value="P:actin filament organization"/>
    <property type="evidence" value="ECO:0007669"/>
    <property type="project" value="TreeGrafter"/>
</dbReference>
<organism evidence="3">
    <name type="scientific">Tetraodon nigroviridis</name>
    <name type="common">Spotted green pufferfish</name>
    <name type="synonym">Chelonodon nigroviridis</name>
    <dbReference type="NCBI Taxonomy" id="99883"/>
    <lineage>
        <taxon>Eukaryota</taxon>
        <taxon>Metazoa</taxon>
        <taxon>Chordata</taxon>
        <taxon>Craniata</taxon>
        <taxon>Vertebrata</taxon>
        <taxon>Euteleostomi</taxon>
        <taxon>Actinopterygii</taxon>
        <taxon>Neopterygii</taxon>
        <taxon>Teleostei</taxon>
        <taxon>Neoteleostei</taxon>
        <taxon>Acanthomorphata</taxon>
        <taxon>Eupercaria</taxon>
        <taxon>Tetraodontiformes</taxon>
        <taxon>Tetradontoidea</taxon>
        <taxon>Tetraodontidae</taxon>
        <taxon>Tetraodon</taxon>
    </lineage>
</organism>
<gene>
    <name evidence="3" type="ORF">GSTENG00009469001</name>
</gene>
<evidence type="ECO:0000313" key="3">
    <source>
        <dbReference type="EMBL" id="CAF93701.1"/>
    </source>
</evidence>
<feature type="compositionally biased region" description="Basic and acidic residues" evidence="2">
    <location>
        <begin position="250"/>
        <end position="262"/>
    </location>
</feature>
<feature type="coiled-coil region" evidence="1">
    <location>
        <begin position="116"/>
        <end position="153"/>
    </location>
</feature>
<dbReference type="InterPro" id="IPR035899">
    <property type="entry name" value="DBL_dom_sf"/>
</dbReference>
<dbReference type="OrthoDB" id="28045at2759"/>
<protein>
    <submittedName>
        <fullName evidence="3">(spotted green pufferfish) hypothetical protein</fullName>
    </submittedName>
</protein>
<name>Q4T081_TETNG</name>
<dbReference type="GO" id="GO:0045666">
    <property type="term" value="P:positive regulation of neuron differentiation"/>
    <property type="evidence" value="ECO:0007669"/>
    <property type="project" value="TreeGrafter"/>
</dbReference>
<dbReference type="EMBL" id="CAAE01011294">
    <property type="protein sequence ID" value="CAF93701.1"/>
    <property type="molecule type" value="Genomic_DNA"/>
</dbReference>
<reference evidence="3" key="2">
    <citation type="submission" date="2004-02" db="EMBL/GenBank/DDBJ databases">
        <authorList>
            <consortium name="Genoscope"/>
            <consortium name="Whitehead Institute Centre for Genome Research"/>
        </authorList>
    </citation>
    <scope>NUCLEOTIDE SEQUENCE</scope>
</reference>
<feature type="non-terminal residue" evidence="3">
    <location>
        <position position="403"/>
    </location>
</feature>
<feature type="region of interest" description="Disordered" evidence="2">
    <location>
        <begin position="356"/>
        <end position="403"/>
    </location>
</feature>
<dbReference type="PANTHER" id="PTHR13944:SF20">
    <property type="entry name" value="RHO GUANINE NUCLEOTIDE EXCHANGE FACTOR 2"/>
    <property type="match status" value="1"/>
</dbReference>
<proteinExistence type="predicted"/>
<feature type="region of interest" description="Disordered" evidence="2">
    <location>
        <begin position="243"/>
        <end position="263"/>
    </location>
</feature>
<evidence type="ECO:0000256" key="1">
    <source>
        <dbReference type="SAM" id="Coils"/>
    </source>
</evidence>
<dbReference type="GO" id="GO:0032587">
    <property type="term" value="C:ruffle membrane"/>
    <property type="evidence" value="ECO:0007669"/>
    <property type="project" value="TreeGrafter"/>
</dbReference>
<evidence type="ECO:0000256" key="2">
    <source>
        <dbReference type="SAM" id="MobiDB-lite"/>
    </source>
</evidence>